<evidence type="ECO:0000313" key="1">
    <source>
        <dbReference type="EMBL" id="ELY87926.1"/>
    </source>
</evidence>
<dbReference type="STRING" id="1230458.C484_15974"/>
<proteinExistence type="predicted"/>
<organism evidence="1 2">
    <name type="scientific">Natrialba taiwanensis DSM 12281</name>
    <dbReference type="NCBI Taxonomy" id="1230458"/>
    <lineage>
        <taxon>Archaea</taxon>
        <taxon>Methanobacteriati</taxon>
        <taxon>Methanobacteriota</taxon>
        <taxon>Stenosarchaea group</taxon>
        <taxon>Halobacteria</taxon>
        <taxon>Halobacteriales</taxon>
        <taxon>Natrialbaceae</taxon>
        <taxon>Natrialba</taxon>
    </lineage>
</organism>
<dbReference type="AlphaFoldDB" id="L9ZPD3"/>
<protein>
    <submittedName>
        <fullName evidence="1">Uncharacterized protein</fullName>
    </submittedName>
</protein>
<dbReference type="Proteomes" id="UP000011648">
    <property type="component" value="Unassembled WGS sequence"/>
</dbReference>
<keyword evidence="2" id="KW-1185">Reference proteome</keyword>
<accession>L9ZPD3</accession>
<sequence length="101" mass="11428">MVVSSGAVLVEQSRNAEIVFARARWDSNHGHSNASLIRIPVPLLLTSFADNGHDGIRTHDHRMASPIAIPMRIEVRRSVRTELRAHEFVITFVFVRPIYTL</sequence>
<comment type="caution">
    <text evidence="1">The sequence shown here is derived from an EMBL/GenBank/DDBJ whole genome shotgun (WGS) entry which is preliminary data.</text>
</comment>
<dbReference type="EMBL" id="AOIL01000052">
    <property type="protein sequence ID" value="ELY87926.1"/>
    <property type="molecule type" value="Genomic_DNA"/>
</dbReference>
<name>L9ZPD3_9EURY</name>
<gene>
    <name evidence="1" type="ORF">C484_15974</name>
</gene>
<evidence type="ECO:0000313" key="2">
    <source>
        <dbReference type="Proteomes" id="UP000011648"/>
    </source>
</evidence>
<reference evidence="1 2" key="1">
    <citation type="journal article" date="2014" name="PLoS Genet.">
        <title>Phylogenetically driven sequencing of extremely halophilic archaea reveals strategies for static and dynamic osmo-response.</title>
        <authorList>
            <person name="Becker E.A."/>
            <person name="Seitzer P.M."/>
            <person name="Tritt A."/>
            <person name="Larsen D."/>
            <person name="Krusor M."/>
            <person name="Yao A.I."/>
            <person name="Wu D."/>
            <person name="Madern D."/>
            <person name="Eisen J.A."/>
            <person name="Darling A.E."/>
            <person name="Facciotti M.T."/>
        </authorList>
    </citation>
    <scope>NUCLEOTIDE SEQUENCE [LARGE SCALE GENOMIC DNA]</scope>
    <source>
        <strain evidence="1 2">DSM 12281</strain>
    </source>
</reference>